<dbReference type="EMBL" id="CACTIH010000550">
    <property type="protein sequence ID" value="CAA2961458.1"/>
    <property type="molecule type" value="Genomic_DNA"/>
</dbReference>
<protein>
    <submittedName>
        <fullName evidence="4">Remorin</fullName>
    </submittedName>
</protein>
<dbReference type="PANTHER" id="PTHR31471">
    <property type="entry name" value="OS02G0116800 PROTEIN"/>
    <property type="match status" value="1"/>
</dbReference>
<name>A0A8S0Q3E7_OLEEU</name>
<dbReference type="Gramene" id="OE9A032435T1">
    <property type="protein sequence ID" value="OE9A032435C1"/>
    <property type="gene ID" value="OE9A032435"/>
</dbReference>
<feature type="domain" description="Remorin C-terminal" evidence="3">
    <location>
        <begin position="182"/>
        <end position="280"/>
    </location>
</feature>
<gene>
    <name evidence="4" type="ORF">OLEA9_A032435</name>
</gene>
<dbReference type="OrthoDB" id="431557at2759"/>
<dbReference type="Pfam" id="PF03763">
    <property type="entry name" value="Remorin_C"/>
    <property type="match status" value="1"/>
</dbReference>
<accession>A0A8S0Q3E7</accession>
<dbReference type="InterPro" id="IPR005516">
    <property type="entry name" value="Remorin_C"/>
</dbReference>
<evidence type="ECO:0000259" key="3">
    <source>
        <dbReference type="Pfam" id="PF03763"/>
    </source>
</evidence>
<sequence length="299" mass="34156">MDSKVVSNFQRASAMDSARPFNGNVPLKDKFTNEVEQICPKFKCVEPMKEGFLFGNAVEKSAEDAISVIIHEVKHRDIGTEMTPLGSSTTSRCPSPFISTSPARHNTPTNRSSSLALENMDVASTIDIMQLQDCHLAKLHYEPQFNSVTTNWSSREEEEEDISKSLRHFEMNNELRKSISKSRPRTWEEEEKTKSCLRYQREEANIQAWVNLQNAKAEAKSRKLEVKVQKMRSNLEEKLMKRMAVVHRKAEELRAAAQLQHLEQIQKVSEQSGKMMSRNTVHFSGHKSCGCFPCNDNHI</sequence>
<dbReference type="AlphaFoldDB" id="A0A8S0Q3E7"/>
<comment type="similarity">
    <text evidence="1">Belongs to the remorin family.</text>
</comment>
<proteinExistence type="inferred from homology"/>
<reference evidence="4 5" key="1">
    <citation type="submission" date="2019-12" db="EMBL/GenBank/DDBJ databases">
        <authorList>
            <person name="Alioto T."/>
            <person name="Alioto T."/>
            <person name="Gomez Garrido J."/>
        </authorList>
    </citation>
    <scope>NUCLEOTIDE SEQUENCE [LARGE SCALE GENOMIC DNA]</scope>
</reference>
<comment type="caution">
    <text evidence="4">The sequence shown here is derived from an EMBL/GenBank/DDBJ whole genome shotgun (WGS) entry which is preliminary data.</text>
</comment>
<dbReference type="PANTHER" id="PTHR31471:SF3">
    <property type="entry name" value="OS11G0616300 PROTEIN"/>
    <property type="match status" value="1"/>
</dbReference>
<organism evidence="4 5">
    <name type="scientific">Olea europaea subsp. europaea</name>
    <dbReference type="NCBI Taxonomy" id="158383"/>
    <lineage>
        <taxon>Eukaryota</taxon>
        <taxon>Viridiplantae</taxon>
        <taxon>Streptophyta</taxon>
        <taxon>Embryophyta</taxon>
        <taxon>Tracheophyta</taxon>
        <taxon>Spermatophyta</taxon>
        <taxon>Magnoliopsida</taxon>
        <taxon>eudicotyledons</taxon>
        <taxon>Gunneridae</taxon>
        <taxon>Pentapetalae</taxon>
        <taxon>asterids</taxon>
        <taxon>lamiids</taxon>
        <taxon>Lamiales</taxon>
        <taxon>Oleaceae</taxon>
        <taxon>Oleeae</taxon>
        <taxon>Olea</taxon>
    </lineage>
</organism>
<evidence type="ECO:0000256" key="2">
    <source>
        <dbReference type="SAM" id="MobiDB-lite"/>
    </source>
</evidence>
<dbReference type="Proteomes" id="UP000594638">
    <property type="component" value="Unassembled WGS sequence"/>
</dbReference>
<evidence type="ECO:0000313" key="4">
    <source>
        <dbReference type="EMBL" id="CAA2961458.1"/>
    </source>
</evidence>
<feature type="region of interest" description="Disordered" evidence="2">
    <location>
        <begin position="80"/>
        <end position="112"/>
    </location>
</feature>
<evidence type="ECO:0000313" key="5">
    <source>
        <dbReference type="Proteomes" id="UP000594638"/>
    </source>
</evidence>
<keyword evidence="5" id="KW-1185">Reference proteome</keyword>
<evidence type="ECO:0000256" key="1">
    <source>
        <dbReference type="ARBA" id="ARBA00005711"/>
    </source>
</evidence>
<feature type="compositionally biased region" description="Polar residues" evidence="2">
    <location>
        <begin position="85"/>
        <end position="112"/>
    </location>
</feature>